<evidence type="ECO:0000313" key="3">
    <source>
        <dbReference type="EMBL" id="MEJ1249412.1"/>
    </source>
</evidence>
<dbReference type="EC" id="1.5.1.33" evidence="3"/>
<organism evidence="3 4">
    <name type="scientific">Denitratimonas tolerans</name>
    <dbReference type="NCBI Taxonomy" id="1338420"/>
    <lineage>
        <taxon>Bacteria</taxon>
        <taxon>Pseudomonadati</taxon>
        <taxon>Pseudomonadota</taxon>
        <taxon>Gammaproteobacteria</taxon>
        <taxon>Lysobacterales</taxon>
        <taxon>Lysobacteraceae</taxon>
        <taxon>Denitratimonas</taxon>
    </lineage>
</organism>
<comment type="caution">
    <text evidence="3">The sequence shown here is derived from an EMBL/GenBank/DDBJ whole genome shotgun (WGS) entry which is preliminary data.</text>
</comment>
<dbReference type="EMBL" id="JBBDHC010000007">
    <property type="protein sequence ID" value="MEJ1249412.1"/>
    <property type="molecule type" value="Genomic_DNA"/>
</dbReference>
<dbReference type="FunFam" id="3.40.50.720:FF:000084">
    <property type="entry name" value="Short-chain dehydrogenase reductase"/>
    <property type="match status" value="1"/>
</dbReference>
<dbReference type="PANTHER" id="PTHR43639">
    <property type="entry name" value="OXIDOREDUCTASE, SHORT-CHAIN DEHYDROGENASE/REDUCTASE FAMILY (AFU_ORTHOLOGUE AFUA_5G02870)"/>
    <property type="match status" value="1"/>
</dbReference>
<keyword evidence="2 3" id="KW-0560">Oxidoreductase</keyword>
<dbReference type="NCBIfam" id="NF006598">
    <property type="entry name" value="PRK09135.1"/>
    <property type="match status" value="1"/>
</dbReference>
<evidence type="ECO:0000256" key="1">
    <source>
        <dbReference type="ARBA" id="ARBA00006484"/>
    </source>
</evidence>
<dbReference type="RefSeq" id="WP_337335125.1">
    <property type="nucleotide sequence ID" value="NZ_JBBDHC010000007.1"/>
</dbReference>
<evidence type="ECO:0000313" key="4">
    <source>
        <dbReference type="Proteomes" id="UP001364472"/>
    </source>
</evidence>
<dbReference type="InterPro" id="IPR036291">
    <property type="entry name" value="NAD(P)-bd_dom_sf"/>
</dbReference>
<dbReference type="PRINTS" id="PR00080">
    <property type="entry name" value="SDRFAMILY"/>
</dbReference>
<protein>
    <submittedName>
        <fullName evidence="3">Pteridine reductase</fullName>
        <ecNumber evidence="3">1.5.1.33</ecNumber>
    </submittedName>
</protein>
<evidence type="ECO:0000256" key="2">
    <source>
        <dbReference type="ARBA" id="ARBA00023002"/>
    </source>
</evidence>
<reference evidence="3 4" key="1">
    <citation type="journal article" date="2016" name="Antonie Van Leeuwenhoek">
        <title>Denitratimonas tolerans gen. nov., sp. nov., a denitrifying bacterium isolated from a bioreactor for tannery wastewater treatment.</title>
        <authorList>
            <person name="Han S.I."/>
            <person name="Kim J.O."/>
            <person name="Lee Y.R."/>
            <person name="Ekpeghere K.I."/>
            <person name="Koh S.C."/>
            <person name="Whang K.S."/>
        </authorList>
    </citation>
    <scope>NUCLEOTIDE SEQUENCE [LARGE SCALE GENOMIC DNA]</scope>
    <source>
        <strain evidence="3 4">KACC 17565</strain>
    </source>
</reference>
<dbReference type="SUPFAM" id="SSF51735">
    <property type="entry name" value="NAD(P)-binding Rossmann-fold domains"/>
    <property type="match status" value="1"/>
</dbReference>
<dbReference type="AlphaFoldDB" id="A0AAW9R4U5"/>
<dbReference type="Gene3D" id="3.40.50.720">
    <property type="entry name" value="NAD(P)-binding Rossmann-like Domain"/>
    <property type="match status" value="1"/>
</dbReference>
<name>A0AAW9R4U5_9GAMM</name>
<dbReference type="InterPro" id="IPR002347">
    <property type="entry name" value="SDR_fam"/>
</dbReference>
<dbReference type="InterPro" id="IPR020904">
    <property type="entry name" value="Sc_DH/Rdtase_CS"/>
</dbReference>
<sequence>MTTPRPVALVTGAARRIGAAIATALHAAGYDLALHFHRSASEASALQDALEARRRHSTALLQADLSDTARLPSLVERTVVRFGRLDALVNNASAFFPTPIGESTEAMWDALMGANAKAPFFLSQAAAFYLRESRGAILNLSDVYAERPRERHAVYCMSKAALSMMTLALARELAPEVRVNAIAPGAILWPEAGDDPELRASVIARTALGRTGTAAEIAEAAVFLVDAASYTTGQVLRVDGGRWLEI</sequence>
<dbReference type="Proteomes" id="UP001364472">
    <property type="component" value="Unassembled WGS sequence"/>
</dbReference>
<dbReference type="PROSITE" id="PS00061">
    <property type="entry name" value="ADH_SHORT"/>
    <property type="match status" value="1"/>
</dbReference>
<dbReference type="PANTHER" id="PTHR43639:SF1">
    <property type="entry name" value="SHORT-CHAIN DEHYDROGENASE_REDUCTASE FAMILY PROTEIN"/>
    <property type="match status" value="1"/>
</dbReference>
<dbReference type="GO" id="GO:0047040">
    <property type="term" value="F:pteridine reductase activity"/>
    <property type="evidence" value="ECO:0007669"/>
    <property type="project" value="UniProtKB-EC"/>
</dbReference>
<gene>
    <name evidence="3" type="ORF">WB794_06970</name>
</gene>
<keyword evidence="4" id="KW-1185">Reference proteome</keyword>
<dbReference type="PRINTS" id="PR00081">
    <property type="entry name" value="GDHRDH"/>
</dbReference>
<proteinExistence type="inferred from homology"/>
<dbReference type="Pfam" id="PF13561">
    <property type="entry name" value="adh_short_C2"/>
    <property type="match status" value="1"/>
</dbReference>
<comment type="similarity">
    <text evidence="1">Belongs to the short-chain dehydrogenases/reductases (SDR) family.</text>
</comment>
<accession>A0AAW9R4U5</accession>